<dbReference type="PANTHER" id="PTHR47271:SF2">
    <property type="entry name" value="ARGININE DEIMINASE"/>
    <property type="match status" value="1"/>
</dbReference>
<dbReference type="GO" id="GO:0005737">
    <property type="term" value="C:cytoplasm"/>
    <property type="evidence" value="ECO:0007669"/>
    <property type="project" value="UniProtKB-SubCell"/>
</dbReference>
<dbReference type="Gene3D" id="1.10.3930.10">
    <property type="entry name" value="Arginine deiminase"/>
    <property type="match status" value="1"/>
</dbReference>
<dbReference type="RefSeq" id="WP_167699625.1">
    <property type="nucleotide sequence ID" value="NZ_CP118174.1"/>
</dbReference>
<dbReference type="PRINTS" id="PR01466">
    <property type="entry name" value="ARGDEIMINASE"/>
</dbReference>
<gene>
    <name evidence="5" type="primary">arcA</name>
    <name evidence="7" type="ORF">HCT14_00575</name>
</gene>
<evidence type="ECO:0000256" key="5">
    <source>
        <dbReference type="HAMAP-Rule" id="MF_00242"/>
    </source>
</evidence>
<dbReference type="NCBIfam" id="NF002381">
    <property type="entry name" value="PRK01388.1"/>
    <property type="match status" value="1"/>
</dbReference>
<dbReference type="GO" id="GO:0019546">
    <property type="term" value="P:L-arginine deiminase pathway"/>
    <property type="evidence" value="ECO:0007669"/>
    <property type="project" value="TreeGrafter"/>
</dbReference>
<evidence type="ECO:0000313" key="7">
    <source>
        <dbReference type="EMBL" id="NIZ40016.1"/>
    </source>
</evidence>
<comment type="catalytic activity">
    <reaction evidence="4 5">
        <text>L-arginine + H2O = L-citrulline + NH4(+)</text>
        <dbReference type="Rhea" id="RHEA:19597"/>
        <dbReference type="ChEBI" id="CHEBI:15377"/>
        <dbReference type="ChEBI" id="CHEBI:28938"/>
        <dbReference type="ChEBI" id="CHEBI:32682"/>
        <dbReference type="ChEBI" id="CHEBI:57743"/>
        <dbReference type="EC" id="3.5.3.6"/>
    </reaction>
</comment>
<dbReference type="EC" id="3.5.3.6" evidence="5"/>
<accession>A0A968GAV6</accession>
<dbReference type="AlphaFoldDB" id="A0A968GAV6"/>
<keyword evidence="5" id="KW-0056">Arginine metabolism</keyword>
<comment type="subcellular location">
    <subcellularLocation>
        <location evidence="5">Cytoplasm</location>
    </subcellularLocation>
</comment>
<evidence type="ECO:0000256" key="4">
    <source>
        <dbReference type="ARBA" id="ARBA00049429"/>
    </source>
</evidence>
<comment type="caution">
    <text evidence="7">The sequence shown here is derived from an EMBL/GenBank/DDBJ whole genome shotgun (WGS) entry which is preliminary data.</text>
</comment>
<evidence type="ECO:0000256" key="1">
    <source>
        <dbReference type="ARBA" id="ARBA00005213"/>
    </source>
</evidence>
<proteinExistence type="inferred from homology"/>
<dbReference type="Proteomes" id="UP000711995">
    <property type="component" value="Unassembled WGS sequence"/>
</dbReference>
<comment type="pathway">
    <text evidence="1 5">Amino-acid degradation; L-arginine degradation via ADI pathway; carbamoyl phosphate from L-arginine: step 1/2.</text>
</comment>
<feature type="active site" description="Amidino-cysteine intermediate" evidence="5 6">
    <location>
        <position position="405"/>
    </location>
</feature>
<keyword evidence="8" id="KW-1185">Reference proteome</keyword>
<evidence type="ECO:0000256" key="2">
    <source>
        <dbReference type="ARBA" id="ARBA00010206"/>
    </source>
</evidence>
<dbReference type="Gene3D" id="3.75.10.10">
    <property type="entry name" value="L-arginine/glycine Amidinotransferase, Chain A"/>
    <property type="match status" value="1"/>
</dbReference>
<dbReference type="HAMAP" id="MF_00242">
    <property type="entry name" value="Arg_deiminase"/>
    <property type="match status" value="1"/>
</dbReference>
<keyword evidence="3 5" id="KW-0378">Hydrolase</keyword>
<name>A0A968GAV6_9SPIO</name>
<dbReference type="EMBL" id="JAATLJ010000001">
    <property type="protein sequence ID" value="NIZ40016.1"/>
    <property type="molecule type" value="Genomic_DNA"/>
</dbReference>
<dbReference type="Pfam" id="PF02274">
    <property type="entry name" value="ADI"/>
    <property type="match status" value="1"/>
</dbReference>
<dbReference type="PANTHER" id="PTHR47271">
    <property type="entry name" value="ARGININE DEIMINASE"/>
    <property type="match status" value="1"/>
</dbReference>
<evidence type="ECO:0000256" key="3">
    <source>
        <dbReference type="ARBA" id="ARBA00022801"/>
    </source>
</evidence>
<organism evidence="7 8">
    <name type="scientific">Entomospira entomophila</name>
    <dbReference type="NCBI Taxonomy" id="2719988"/>
    <lineage>
        <taxon>Bacteria</taxon>
        <taxon>Pseudomonadati</taxon>
        <taxon>Spirochaetota</taxon>
        <taxon>Spirochaetia</taxon>
        <taxon>Spirochaetales</taxon>
        <taxon>Spirochaetaceae</taxon>
        <taxon>Entomospira</taxon>
    </lineage>
</organism>
<dbReference type="PIRSF" id="PIRSF006356">
    <property type="entry name" value="Arg_deiminase"/>
    <property type="match status" value="1"/>
</dbReference>
<keyword evidence="5" id="KW-0963">Cytoplasm</keyword>
<dbReference type="InterPro" id="IPR003876">
    <property type="entry name" value="Arg_deiminase"/>
</dbReference>
<evidence type="ECO:0000313" key="8">
    <source>
        <dbReference type="Proteomes" id="UP000711995"/>
    </source>
</evidence>
<dbReference type="SUPFAM" id="SSF55909">
    <property type="entry name" value="Pentein"/>
    <property type="match status" value="1"/>
</dbReference>
<sequence>MRAGVDNAKIQVFSEIGRLKEVLLHRPGLELENFTPEYLREFLFDDILYLDIAQQEHDTFCAVLQKAGVEVRYVETLMTQAMHHNQDAGKMFINQYLIESGVMSDKMRAFVQDWLYDSFSEQDIVNRVIAGIRSREVPTTHTQSLSAMVSKSYPFITKPIPNLLFMRDPFCSVGNGVILSSMKNAIRRRESLMLDFIFKNHPDYVHADIPRWFDYTNPTSLEGGDILIINHETLFIGISERTDAYSVEVLAENLFKNSSNTIKKIVAFVIAKKRAFMHLDTVFTQIDHDKFTIHASIEDKLMLYTITPNGVGKSLHITQEQKSLEEILEKILDRSVTLLRCGNGDTIAGDREQWNDGANTLAIAPGEVCVYQRNRVTNQLLEDNGIKVHMLPSSELSRGRGGPRCMSMPLRREIL</sequence>
<evidence type="ECO:0000256" key="6">
    <source>
        <dbReference type="PIRSR" id="PIRSR006356-1"/>
    </source>
</evidence>
<protein>
    <recommendedName>
        <fullName evidence="5">Arginine deiminase</fullName>
        <shortName evidence="5">ADI</shortName>
        <ecNumber evidence="5">3.5.3.6</ecNumber>
    </recommendedName>
    <alternativeName>
        <fullName evidence="5">Arginine dihydrolase</fullName>
        <shortName evidence="5">AD</shortName>
    </alternativeName>
</protein>
<reference evidence="7 8" key="1">
    <citation type="submission" date="2020-03" db="EMBL/GenBank/DDBJ databases">
        <title>Spirochaetal bacteria isolated from arthropods constitute a novel genus Entomospira genus novum within the order Spirochaetales.</title>
        <authorList>
            <person name="Grana-Miraglia L."/>
            <person name="Sikutova S."/>
            <person name="Fingerle V."/>
            <person name="Sing A."/>
            <person name="Castillo-Ramirez S."/>
            <person name="Margos G."/>
            <person name="Rudolf I."/>
        </authorList>
    </citation>
    <scope>NUCLEOTIDE SEQUENCE [LARGE SCALE GENOMIC DNA]</scope>
    <source>
        <strain evidence="7 8">BR193</strain>
    </source>
</reference>
<dbReference type="GO" id="GO:0016990">
    <property type="term" value="F:arginine deiminase activity"/>
    <property type="evidence" value="ECO:0007669"/>
    <property type="project" value="UniProtKB-UniRule"/>
</dbReference>
<comment type="similarity">
    <text evidence="2 5">Belongs to the arginine deiminase family.</text>
</comment>